<evidence type="ECO:0000313" key="2">
    <source>
        <dbReference type="Proteomes" id="UP000585272"/>
    </source>
</evidence>
<gene>
    <name evidence="1" type="ORF">BDZ31_004107</name>
</gene>
<dbReference type="SUPFAM" id="SSF50475">
    <property type="entry name" value="FMN-binding split barrel"/>
    <property type="match status" value="1"/>
</dbReference>
<name>A0A840II95_9ACTN</name>
<comment type="caution">
    <text evidence="1">The sequence shown here is derived from an EMBL/GenBank/DDBJ whole genome shotgun (WGS) entry which is preliminary data.</text>
</comment>
<sequence length="220" mass="23553">MPAAQPTARSRVRRIPKRGRHDRETIDAILDESLVSHVGFAVDGQPFVIPMLHARLGDRVYLHGSTASRLVRTLAAGVPACLTTTLVDGLVLARSAMHHSMNYRSVVVLGDAVLVEGPDERAAALEAFTEKLIPGRWAEIRTPSAQELKATRVLAMELHEATAKVRSGGPVDDEEDYALDTWAGVVPLALRAGPPVPDERLADGIAPSPAVAGWAAERGL</sequence>
<dbReference type="PANTHER" id="PTHR34071:SF2">
    <property type="entry name" value="FLAVIN-NUCLEOTIDE-BINDING PROTEIN"/>
    <property type="match status" value="1"/>
</dbReference>
<dbReference type="Gene3D" id="2.30.110.10">
    <property type="entry name" value="Electron Transport, Fmn-binding Protein, Chain A"/>
    <property type="match status" value="1"/>
</dbReference>
<protein>
    <recommendedName>
        <fullName evidence="3">Pyridoxamine 5'-phosphate oxidase family protein</fullName>
    </recommendedName>
</protein>
<dbReference type="EMBL" id="JACHNU010000007">
    <property type="protein sequence ID" value="MBB4664496.1"/>
    <property type="molecule type" value="Genomic_DNA"/>
</dbReference>
<accession>A0A840II95</accession>
<reference evidence="1 2" key="1">
    <citation type="submission" date="2020-08" db="EMBL/GenBank/DDBJ databases">
        <title>Genomic Encyclopedia of Archaeal and Bacterial Type Strains, Phase II (KMG-II): from individual species to whole genera.</title>
        <authorList>
            <person name="Goeker M."/>
        </authorList>
    </citation>
    <scope>NUCLEOTIDE SEQUENCE [LARGE SCALE GENOMIC DNA]</scope>
    <source>
        <strain evidence="1 2">DSM 23288</strain>
    </source>
</reference>
<evidence type="ECO:0008006" key="3">
    <source>
        <dbReference type="Google" id="ProtNLM"/>
    </source>
</evidence>
<dbReference type="Pfam" id="PF12900">
    <property type="entry name" value="Pyridox_ox_2"/>
    <property type="match status" value="1"/>
</dbReference>
<dbReference type="InterPro" id="IPR024747">
    <property type="entry name" value="Pyridox_Oxase-rel"/>
</dbReference>
<organism evidence="1 2">
    <name type="scientific">Conexibacter arvalis</name>
    <dbReference type="NCBI Taxonomy" id="912552"/>
    <lineage>
        <taxon>Bacteria</taxon>
        <taxon>Bacillati</taxon>
        <taxon>Actinomycetota</taxon>
        <taxon>Thermoleophilia</taxon>
        <taxon>Solirubrobacterales</taxon>
        <taxon>Conexibacteraceae</taxon>
        <taxon>Conexibacter</taxon>
    </lineage>
</organism>
<proteinExistence type="predicted"/>
<dbReference type="RefSeq" id="WP_183344585.1">
    <property type="nucleotide sequence ID" value="NZ_JACHNU010000007.1"/>
</dbReference>
<evidence type="ECO:0000313" key="1">
    <source>
        <dbReference type="EMBL" id="MBB4664496.1"/>
    </source>
</evidence>
<dbReference type="AlphaFoldDB" id="A0A840II95"/>
<dbReference type="PANTHER" id="PTHR34071">
    <property type="entry name" value="5-NITROIMIDAZOLE ANTIBIOTICS RESISTANCE PROTEIN, NIMA-FAMILY-RELATED PROTEIN-RELATED"/>
    <property type="match status" value="1"/>
</dbReference>
<keyword evidence="2" id="KW-1185">Reference proteome</keyword>
<dbReference type="InterPro" id="IPR012349">
    <property type="entry name" value="Split_barrel_FMN-bd"/>
</dbReference>
<dbReference type="Proteomes" id="UP000585272">
    <property type="component" value="Unassembled WGS sequence"/>
</dbReference>